<feature type="transmembrane region" description="Helical" evidence="7">
    <location>
        <begin position="64"/>
        <end position="85"/>
    </location>
</feature>
<evidence type="ECO:0000256" key="6">
    <source>
        <dbReference type="SAM" id="MobiDB-lite"/>
    </source>
</evidence>
<dbReference type="PANTHER" id="PTHR32322:SF2">
    <property type="entry name" value="EAMA DOMAIN-CONTAINING PROTEIN"/>
    <property type="match status" value="1"/>
</dbReference>
<feature type="domain" description="EamA" evidence="8">
    <location>
        <begin position="11"/>
        <end position="138"/>
    </location>
</feature>
<feature type="transmembrane region" description="Helical" evidence="7">
    <location>
        <begin position="273"/>
        <end position="293"/>
    </location>
</feature>
<feature type="transmembrane region" description="Helical" evidence="7">
    <location>
        <begin position="91"/>
        <end position="112"/>
    </location>
</feature>
<evidence type="ECO:0000256" key="5">
    <source>
        <dbReference type="ARBA" id="ARBA00023136"/>
    </source>
</evidence>
<dbReference type="RefSeq" id="WP_075800475.1">
    <property type="nucleotide sequence ID" value="NZ_CP015584.1"/>
</dbReference>
<feature type="transmembrane region" description="Helical" evidence="7">
    <location>
        <begin position="155"/>
        <end position="174"/>
    </location>
</feature>
<organism evidence="9 10">
    <name type="scientific">Roseomonas gilardii</name>
    <dbReference type="NCBI Taxonomy" id="257708"/>
    <lineage>
        <taxon>Bacteria</taxon>
        <taxon>Pseudomonadati</taxon>
        <taxon>Pseudomonadota</taxon>
        <taxon>Alphaproteobacteria</taxon>
        <taxon>Acetobacterales</taxon>
        <taxon>Roseomonadaceae</taxon>
        <taxon>Roseomonas</taxon>
    </lineage>
</organism>
<feature type="transmembrane region" description="Helical" evidence="7">
    <location>
        <begin position="213"/>
        <end position="237"/>
    </location>
</feature>
<dbReference type="Pfam" id="PF00892">
    <property type="entry name" value="EamA"/>
    <property type="match status" value="2"/>
</dbReference>
<dbReference type="GO" id="GO:0016020">
    <property type="term" value="C:membrane"/>
    <property type="evidence" value="ECO:0007669"/>
    <property type="project" value="UniProtKB-SubCell"/>
</dbReference>
<dbReference type="InterPro" id="IPR037185">
    <property type="entry name" value="EmrE-like"/>
</dbReference>
<keyword evidence="4 7" id="KW-1133">Transmembrane helix</keyword>
<evidence type="ECO:0000256" key="7">
    <source>
        <dbReference type="SAM" id="Phobius"/>
    </source>
</evidence>
<dbReference type="EMBL" id="CP015584">
    <property type="protein sequence ID" value="APT59766.1"/>
    <property type="molecule type" value="Genomic_DNA"/>
</dbReference>
<feature type="transmembrane region" description="Helical" evidence="7">
    <location>
        <begin position="244"/>
        <end position="267"/>
    </location>
</feature>
<name>A0A1L7ALY7_9PROT</name>
<evidence type="ECO:0000256" key="2">
    <source>
        <dbReference type="ARBA" id="ARBA00007362"/>
    </source>
</evidence>
<dbReference type="SUPFAM" id="SSF103481">
    <property type="entry name" value="Multidrug resistance efflux transporter EmrE"/>
    <property type="match status" value="2"/>
</dbReference>
<feature type="transmembrane region" description="Helical" evidence="7">
    <location>
        <begin position="7"/>
        <end position="27"/>
    </location>
</feature>
<feature type="transmembrane region" description="Helical" evidence="7">
    <location>
        <begin position="186"/>
        <end position="207"/>
    </location>
</feature>
<dbReference type="InterPro" id="IPR050638">
    <property type="entry name" value="AA-Vitamin_Transporters"/>
</dbReference>
<dbReference type="KEGG" id="rgi:RGI145_20835"/>
<reference evidence="9 10" key="1">
    <citation type="submission" date="2016-05" db="EMBL/GenBank/DDBJ databases">
        <title>Complete Genome and Methylome Analysis of Psychrotrophic Bacterial Isolates from Antarctic Lake Untersee.</title>
        <authorList>
            <person name="Fomenkov A."/>
            <person name="Akimov V.N."/>
            <person name="Vasilyeva L.V."/>
            <person name="Andersen D."/>
            <person name="Vincze T."/>
            <person name="Roberts R.J."/>
        </authorList>
    </citation>
    <scope>NUCLEOTIDE SEQUENCE [LARGE SCALE GENOMIC DNA]</scope>
    <source>
        <strain evidence="9 10">U14-5</strain>
    </source>
</reference>
<dbReference type="STRING" id="257708.RGI145_20835"/>
<gene>
    <name evidence="9" type="ORF">RGI145_20835</name>
</gene>
<evidence type="ECO:0000313" key="10">
    <source>
        <dbReference type="Proteomes" id="UP000185494"/>
    </source>
</evidence>
<keyword evidence="9" id="KW-0547">Nucleotide-binding</keyword>
<accession>A0A1L7ALY7</accession>
<keyword evidence="5 7" id="KW-0472">Membrane</keyword>
<dbReference type="AlphaFoldDB" id="A0A1L7ALY7"/>
<evidence type="ECO:0000313" key="9">
    <source>
        <dbReference type="EMBL" id="APT59766.1"/>
    </source>
</evidence>
<comment type="subcellular location">
    <subcellularLocation>
        <location evidence="1">Membrane</location>
        <topology evidence="1">Multi-pass membrane protein</topology>
    </subcellularLocation>
</comment>
<dbReference type="GO" id="GO:0005524">
    <property type="term" value="F:ATP binding"/>
    <property type="evidence" value="ECO:0007669"/>
    <property type="project" value="UniProtKB-KW"/>
</dbReference>
<evidence type="ECO:0000256" key="1">
    <source>
        <dbReference type="ARBA" id="ARBA00004141"/>
    </source>
</evidence>
<proteinExistence type="inferred from homology"/>
<feature type="transmembrane region" description="Helical" evidence="7">
    <location>
        <begin position="33"/>
        <end position="52"/>
    </location>
</feature>
<dbReference type="Gene3D" id="1.10.3730.20">
    <property type="match status" value="1"/>
</dbReference>
<evidence type="ECO:0000256" key="4">
    <source>
        <dbReference type="ARBA" id="ARBA00022989"/>
    </source>
</evidence>
<feature type="region of interest" description="Disordered" evidence="6">
    <location>
        <begin position="296"/>
        <end position="318"/>
    </location>
</feature>
<evidence type="ECO:0000259" key="8">
    <source>
        <dbReference type="Pfam" id="PF00892"/>
    </source>
</evidence>
<sequence>MNRLDGIAPLLFVGIWATGFVLARFVGPYAEPLAFLTLRFALSAVVFALLALAAGAPWPRSARAWGAALLCGVLMQGAYLFGVFWSVRHGLPAGIAALVGGLQPLLTAALAISLLGEAVGPRRWLGIGLGFAGAALVLAPGLAVTGDGGPSGLPLLPLAVCLGGTLAMTLGTILQKRTGAGGDLRAGAAVQFLGATLAMAPIAVAAGEFHFNWAWQAWAGLAWGVLGLSVGAIGLLLRMIRRGAVSGVASLFYLVPPAAALIAYLGFGESLGLLQIAGMGLAGLGVALASPAAPASAPRVAQAPNRSGRAAPASLSGR</sequence>
<feature type="transmembrane region" description="Helical" evidence="7">
    <location>
        <begin position="124"/>
        <end position="143"/>
    </location>
</feature>
<dbReference type="Proteomes" id="UP000185494">
    <property type="component" value="Chromosome 2"/>
</dbReference>
<comment type="similarity">
    <text evidence="2">Belongs to the EamA transporter family.</text>
</comment>
<evidence type="ECO:0000256" key="3">
    <source>
        <dbReference type="ARBA" id="ARBA00022692"/>
    </source>
</evidence>
<dbReference type="PANTHER" id="PTHR32322">
    <property type="entry name" value="INNER MEMBRANE TRANSPORTER"/>
    <property type="match status" value="1"/>
</dbReference>
<feature type="domain" description="EamA" evidence="8">
    <location>
        <begin position="160"/>
        <end position="289"/>
    </location>
</feature>
<dbReference type="InterPro" id="IPR000620">
    <property type="entry name" value="EamA_dom"/>
</dbReference>
<keyword evidence="3 7" id="KW-0812">Transmembrane</keyword>
<keyword evidence="9" id="KW-0067">ATP-binding</keyword>
<protein>
    <submittedName>
        <fullName evidence="9">Peptide ABC transporter ATP-binding protein</fullName>
    </submittedName>
</protein>